<dbReference type="Proteomes" id="UP000663881">
    <property type="component" value="Unassembled WGS sequence"/>
</dbReference>
<protein>
    <submittedName>
        <fullName evidence="1">Uncharacterized protein</fullName>
    </submittedName>
</protein>
<proteinExistence type="predicted"/>
<comment type="caution">
    <text evidence="1">The sequence shown here is derived from an EMBL/GenBank/DDBJ whole genome shotgun (WGS) entry which is preliminary data.</text>
</comment>
<sequence length="34" mass="3791">GDDLQAGLHFHSIGANAYYHAHHDLCLCNDIVRN</sequence>
<feature type="non-terminal residue" evidence="1">
    <location>
        <position position="1"/>
    </location>
</feature>
<dbReference type="AlphaFoldDB" id="A0A819XFE6"/>
<evidence type="ECO:0000313" key="2">
    <source>
        <dbReference type="Proteomes" id="UP000663881"/>
    </source>
</evidence>
<name>A0A819XFE6_9BILA</name>
<dbReference type="EMBL" id="CAJOAY010006277">
    <property type="protein sequence ID" value="CAF4135551.1"/>
    <property type="molecule type" value="Genomic_DNA"/>
</dbReference>
<organism evidence="1 2">
    <name type="scientific">Adineta steineri</name>
    <dbReference type="NCBI Taxonomy" id="433720"/>
    <lineage>
        <taxon>Eukaryota</taxon>
        <taxon>Metazoa</taxon>
        <taxon>Spiralia</taxon>
        <taxon>Gnathifera</taxon>
        <taxon>Rotifera</taxon>
        <taxon>Eurotatoria</taxon>
        <taxon>Bdelloidea</taxon>
        <taxon>Adinetida</taxon>
        <taxon>Adinetidae</taxon>
        <taxon>Adineta</taxon>
    </lineage>
</organism>
<reference evidence="1" key="1">
    <citation type="submission" date="2021-02" db="EMBL/GenBank/DDBJ databases">
        <authorList>
            <person name="Nowell W R."/>
        </authorList>
    </citation>
    <scope>NUCLEOTIDE SEQUENCE</scope>
</reference>
<accession>A0A819XFE6</accession>
<evidence type="ECO:0000313" key="1">
    <source>
        <dbReference type="EMBL" id="CAF4135551.1"/>
    </source>
</evidence>
<gene>
    <name evidence="1" type="ORF">OKA104_LOCUS37473</name>
</gene>